<dbReference type="InterPro" id="IPR020635">
    <property type="entry name" value="Tyr_kinase_cat_dom"/>
</dbReference>
<dbReference type="FunFam" id="3.30.200.20:FF:000135">
    <property type="entry name" value="Tyrosine-protein kinase"/>
    <property type="match status" value="1"/>
</dbReference>
<dbReference type="InterPro" id="IPR041046">
    <property type="entry name" value="FERM_F2"/>
</dbReference>
<dbReference type="PANTHER" id="PTHR45807">
    <property type="entry name" value="TYROSINE-PROTEIN KINASE HOPSCOTCH"/>
    <property type="match status" value="1"/>
</dbReference>
<dbReference type="GO" id="GO:0022407">
    <property type="term" value="P:regulation of cell-cell adhesion"/>
    <property type="evidence" value="ECO:0007669"/>
    <property type="project" value="UniProtKB-ARBA"/>
</dbReference>
<dbReference type="Gene3D" id="3.30.200.20">
    <property type="entry name" value="Phosphorylase Kinase, domain 1"/>
    <property type="match status" value="1"/>
</dbReference>
<dbReference type="SUPFAM" id="SSF50729">
    <property type="entry name" value="PH domain-like"/>
    <property type="match status" value="1"/>
</dbReference>
<dbReference type="InterPro" id="IPR036860">
    <property type="entry name" value="SH2_dom_sf"/>
</dbReference>
<dbReference type="InterPro" id="IPR041381">
    <property type="entry name" value="JAK1-3/TYK2_PHL_dom"/>
</dbReference>
<dbReference type="InterPro" id="IPR001245">
    <property type="entry name" value="Ser-Thr/Tyr_kinase_cat_dom"/>
</dbReference>
<dbReference type="SUPFAM" id="SSF56112">
    <property type="entry name" value="Protein kinase-like (PK-like)"/>
    <property type="match status" value="2"/>
</dbReference>
<dbReference type="InterPro" id="IPR000299">
    <property type="entry name" value="FERM_domain"/>
</dbReference>
<dbReference type="InterPro" id="IPR019749">
    <property type="entry name" value="Band_41_domain"/>
</dbReference>
<evidence type="ECO:0000256" key="2">
    <source>
        <dbReference type="ARBA" id="ARBA00022679"/>
    </source>
</evidence>
<dbReference type="CDD" id="cd14473">
    <property type="entry name" value="FERM_B-lobe"/>
    <property type="match status" value="1"/>
</dbReference>
<dbReference type="InterPro" id="IPR011993">
    <property type="entry name" value="PH-like_dom_sf"/>
</dbReference>
<protein>
    <recommendedName>
        <fullName evidence="11">Tyrosine-protein kinase</fullName>
        <ecNumber evidence="11">2.7.10.2</ecNumber>
    </recommendedName>
</protein>
<reference evidence="15" key="2">
    <citation type="submission" date="2025-08" db="UniProtKB">
        <authorList>
            <consortium name="Ensembl"/>
        </authorList>
    </citation>
    <scope>IDENTIFICATION</scope>
</reference>
<dbReference type="Pfam" id="PF21990">
    <property type="entry name" value="SH2_1"/>
    <property type="match status" value="1"/>
</dbReference>
<dbReference type="Pfam" id="PF18377">
    <property type="entry name" value="FERM_F2"/>
    <property type="match status" value="1"/>
</dbReference>
<dbReference type="GO" id="GO:0060397">
    <property type="term" value="P:growth hormone receptor signaling pathway via JAK-STAT"/>
    <property type="evidence" value="ECO:0007669"/>
    <property type="project" value="TreeGrafter"/>
</dbReference>
<keyword evidence="8 11" id="KW-0829">Tyrosine-protein kinase</keyword>
<dbReference type="GO" id="GO:0005131">
    <property type="term" value="F:growth hormone receptor binding"/>
    <property type="evidence" value="ECO:0007669"/>
    <property type="project" value="TreeGrafter"/>
</dbReference>
<dbReference type="Ensembl" id="ENSECRT00000033036.1">
    <property type="protein sequence ID" value="ENSECRP00000032314.1"/>
    <property type="gene ID" value="ENSECRG00000017102.1"/>
</dbReference>
<dbReference type="InterPro" id="IPR000719">
    <property type="entry name" value="Prot_kinase_dom"/>
</dbReference>
<dbReference type="FunFam" id="3.30.505.10:FF:000073">
    <property type="entry name" value="Tyrosine-protein kinase"/>
    <property type="match status" value="1"/>
</dbReference>
<evidence type="ECO:0000313" key="16">
    <source>
        <dbReference type="Proteomes" id="UP000694620"/>
    </source>
</evidence>
<dbReference type="InterPro" id="IPR035963">
    <property type="entry name" value="FERM_2"/>
</dbReference>
<dbReference type="SUPFAM" id="SSF47031">
    <property type="entry name" value="Second domain of FERM"/>
    <property type="match status" value="1"/>
</dbReference>
<evidence type="ECO:0000256" key="8">
    <source>
        <dbReference type="ARBA" id="ARBA00023137"/>
    </source>
</evidence>
<evidence type="ECO:0000256" key="5">
    <source>
        <dbReference type="ARBA" id="ARBA00022777"/>
    </source>
</evidence>
<dbReference type="PANTHER" id="PTHR45807:SF3">
    <property type="entry name" value="TYROSINE-PROTEIN KINASE JAK3"/>
    <property type="match status" value="1"/>
</dbReference>
<dbReference type="Pfam" id="PF18379">
    <property type="entry name" value="FERM_F1"/>
    <property type="match status" value="1"/>
</dbReference>
<accession>A0A8C4TLU3</accession>
<dbReference type="InterPro" id="IPR041155">
    <property type="entry name" value="FERM_F1"/>
</dbReference>
<evidence type="ECO:0000259" key="12">
    <source>
        <dbReference type="PROSITE" id="PS50001"/>
    </source>
</evidence>
<reference evidence="15" key="3">
    <citation type="submission" date="2025-09" db="UniProtKB">
        <authorList>
            <consortium name="Ensembl"/>
        </authorList>
    </citation>
    <scope>IDENTIFICATION</scope>
</reference>
<dbReference type="Proteomes" id="UP000694620">
    <property type="component" value="Chromosome 12"/>
</dbReference>
<dbReference type="GO" id="GO:0030154">
    <property type="term" value="P:cell differentiation"/>
    <property type="evidence" value="ECO:0007669"/>
    <property type="project" value="TreeGrafter"/>
</dbReference>
<dbReference type="GO" id="GO:0050865">
    <property type="term" value="P:regulation of cell activation"/>
    <property type="evidence" value="ECO:0007669"/>
    <property type="project" value="UniProtKB-ARBA"/>
</dbReference>
<evidence type="ECO:0000256" key="10">
    <source>
        <dbReference type="PROSITE-ProRule" id="PRU00191"/>
    </source>
</evidence>
<dbReference type="Pfam" id="PF17887">
    <property type="entry name" value="Jak1_Phl"/>
    <property type="match status" value="1"/>
</dbReference>
<evidence type="ECO:0000259" key="14">
    <source>
        <dbReference type="PROSITE" id="PS50057"/>
    </source>
</evidence>
<keyword evidence="6 11" id="KW-0067">ATP-binding</keyword>
<evidence type="ECO:0000256" key="6">
    <source>
        <dbReference type="ARBA" id="ARBA00022840"/>
    </source>
</evidence>
<comment type="similarity">
    <text evidence="11">Belongs to the protein kinase superfamily. Tyr protein kinase family.</text>
</comment>
<dbReference type="GeneTree" id="ENSGT00940000166579"/>
<dbReference type="GO" id="GO:0005829">
    <property type="term" value="C:cytosol"/>
    <property type="evidence" value="ECO:0007669"/>
    <property type="project" value="TreeGrafter"/>
</dbReference>
<organism evidence="15 16">
    <name type="scientific">Erpetoichthys calabaricus</name>
    <name type="common">Rope fish</name>
    <name type="synonym">Calamoichthys calabaricus</name>
    <dbReference type="NCBI Taxonomy" id="27687"/>
    <lineage>
        <taxon>Eukaryota</taxon>
        <taxon>Metazoa</taxon>
        <taxon>Chordata</taxon>
        <taxon>Craniata</taxon>
        <taxon>Vertebrata</taxon>
        <taxon>Euteleostomi</taxon>
        <taxon>Actinopterygii</taxon>
        <taxon>Polypteriformes</taxon>
        <taxon>Polypteridae</taxon>
        <taxon>Erpetoichthys</taxon>
    </lineage>
</organism>
<dbReference type="GO" id="GO:0019221">
    <property type="term" value="P:cytokine-mediated signaling pathway"/>
    <property type="evidence" value="ECO:0007669"/>
    <property type="project" value="TreeGrafter"/>
</dbReference>
<evidence type="ECO:0000313" key="15">
    <source>
        <dbReference type="Ensembl" id="ENSECRP00000032314.1"/>
    </source>
</evidence>
<dbReference type="Gene3D" id="3.30.505.10">
    <property type="entry name" value="SH2 domain"/>
    <property type="match status" value="1"/>
</dbReference>
<dbReference type="Gene3D" id="1.10.510.10">
    <property type="entry name" value="Transferase(Phosphotransferase) domain 1"/>
    <property type="match status" value="1"/>
</dbReference>
<dbReference type="GO" id="GO:0007259">
    <property type="term" value="P:cell surface receptor signaling pathway via JAK-STAT"/>
    <property type="evidence" value="ECO:0007669"/>
    <property type="project" value="TreeGrafter"/>
</dbReference>
<dbReference type="SMART" id="SM00295">
    <property type="entry name" value="B41"/>
    <property type="match status" value="1"/>
</dbReference>
<dbReference type="PROSITE" id="PS00109">
    <property type="entry name" value="PROTEIN_KINASE_TYR"/>
    <property type="match status" value="1"/>
</dbReference>
<evidence type="ECO:0000259" key="13">
    <source>
        <dbReference type="PROSITE" id="PS50011"/>
    </source>
</evidence>
<name>A0A8C4TLU3_ERPCA</name>
<feature type="domain" description="FERM" evidence="14">
    <location>
        <begin position="50"/>
        <end position="385"/>
    </location>
</feature>
<keyword evidence="2 11" id="KW-0808">Transferase</keyword>
<evidence type="ECO:0000256" key="11">
    <source>
        <dbReference type="RuleBase" id="RU362096"/>
    </source>
</evidence>
<evidence type="ECO:0000256" key="1">
    <source>
        <dbReference type="ARBA" id="ARBA00022553"/>
    </source>
</evidence>
<feature type="domain" description="SH2" evidence="12">
    <location>
        <begin position="406"/>
        <end position="502"/>
    </location>
</feature>
<evidence type="ECO:0000256" key="9">
    <source>
        <dbReference type="ARBA" id="ARBA00051245"/>
    </source>
</evidence>
<feature type="domain" description="Protein kinase" evidence="13">
    <location>
        <begin position="547"/>
        <end position="904"/>
    </location>
</feature>
<evidence type="ECO:0000256" key="4">
    <source>
        <dbReference type="ARBA" id="ARBA00022741"/>
    </source>
</evidence>
<keyword evidence="16" id="KW-1185">Reference proteome</keyword>
<proteinExistence type="inferred from homology"/>
<dbReference type="PROSITE" id="PS50001">
    <property type="entry name" value="SH2"/>
    <property type="match status" value="1"/>
</dbReference>
<dbReference type="SUPFAM" id="SSF55550">
    <property type="entry name" value="SH2 domain"/>
    <property type="match status" value="1"/>
</dbReference>
<keyword evidence="1" id="KW-0597">Phosphoprotein</keyword>
<dbReference type="GO" id="GO:0035556">
    <property type="term" value="P:intracellular signal transduction"/>
    <property type="evidence" value="ECO:0007669"/>
    <property type="project" value="TreeGrafter"/>
</dbReference>
<dbReference type="InterPro" id="IPR051286">
    <property type="entry name" value="JAK"/>
</dbReference>
<keyword evidence="5 11" id="KW-0418">Kinase</keyword>
<sequence>MAERWALSRLLSIIENPLNRIISRQRSSFSDRLLSPSCSTDRLRRSFLPHTMRLFNSTGGLGETLTLYKVTACYTCIQLTCYLHCVSGILPVYHNLFSLASEDFTFWFHPNYIFNTEETEDLLVHYRVRFFFQNWYGKDNRRSHRYSLSKSRLGAVLDCNVINYLFAQSRSDFIHGHPEVCPSLKMHDECLGMAILDMLRIAKESKQNLQDVCREISYKSCLPESHRHEIQKQHALARYRIRKTLKRYLRQLSNCQADELSLKLKYLLDLETVTPSFGTEQFQVWNPNSIHQGDNVALQLIQVSGESGIQYRSTDASWQTFCDFQEIIDISIKQAGRDRLTLESRVVTVTRQDSRFLEAEFQTLKEALSFVSLIDGYFRLIMDSLHYFCEEVAPPTILEDLENCCHGPITSEFAINKLKRAGAKAGMFLIRRSPKEFNDYFITICVKTPHGIEYKDCLLRKDCSFHLFGVTRNFNNLKELILYYQNNGLTIAGLPVDLKTWCSPQPKELTNLIVVRSNCSLEAPASPSLPCRQPINVQFQMVKKEDLRWGENLGQGSFTKIFQGCKMDNRDGEVHETEVLLKVLDTPHKSCWESFFEAASVMSQLSHKHLILVYGICIHGSENVMVQEYVKYGALDLFLKRNRSTVQVRWKLDVARQLACALNYLVRATCPKMAVGEFQQVSFPLPKGNLAKAHCLMVTSPPHSLVKNPLCLIPFISWSRIHSTFPPRSLVKNPLCLSSVIHWSRILSISHLLIHWSRILFGMEYLQTMRYVHRDLAARNVLVASDTLVKIADFGLTKVLPIDKDYYRVQHPGESPIFWYSPESIAECRFSPKSDVWSFGIVLHELFSFCERRRSPKQLYLQQIGSDRVGFIISVHLLQLFESNWRLPAPSLHLPEVCIFFLVQ</sequence>
<dbReference type="InterPro" id="IPR000980">
    <property type="entry name" value="SH2"/>
</dbReference>
<keyword evidence="3" id="KW-0677">Repeat</keyword>
<keyword evidence="7 10" id="KW-0727">SH2 domain</keyword>
<reference evidence="15" key="1">
    <citation type="submission" date="2021-06" db="EMBL/GenBank/DDBJ databases">
        <authorList>
            <consortium name="Wellcome Sanger Institute Data Sharing"/>
        </authorList>
    </citation>
    <scope>NUCLEOTIDE SEQUENCE [LARGE SCALE GENOMIC DNA]</scope>
</reference>
<dbReference type="GO" id="GO:0004715">
    <property type="term" value="F:non-membrane spanning protein tyrosine kinase activity"/>
    <property type="evidence" value="ECO:0007669"/>
    <property type="project" value="UniProtKB-EC"/>
</dbReference>
<dbReference type="GO" id="GO:0005524">
    <property type="term" value="F:ATP binding"/>
    <property type="evidence" value="ECO:0007669"/>
    <property type="project" value="UniProtKB-KW"/>
</dbReference>
<dbReference type="Pfam" id="PF07714">
    <property type="entry name" value="PK_Tyr_Ser-Thr"/>
    <property type="match status" value="2"/>
</dbReference>
<keyword evidence="4 11" id="KW-0547">Nucleotide-binding</keyword>
<dbReference type="InterPro" id="IPR011009">
    <property type="entry name" value="Kinase-like_dom_sf"/>
</dbReference>
<dbReference type="AlphaFoldDB" id="A0A8C4TLU3"/>
<dbReference type="EC" id="2.7.10.2" evidence="11"/>
<comment type="catalytic activity">
    <reaction evidence="9 11">
        <text>L-tyrosyl-[protein] + ATP = O-phospho-L-tyrosyl-[protein] + ADP + H(+)</text>
        <dbReference type="Rhea" id="RHEA:10596"/>
        <dbReference type="Rhea" id="RHEA-COMP:10136"/>
        <dbReference type="Rhea" id="RHEA-COMP:20101"/>
        <dbReference type="ChEBI" id="CHEBI:15378"/>
        <dbReference type="ChEBI" id="CHEBI:30616"/>
        <dbReference type="ChEBI" id="CHEBI:46858"/>
        <dbReference type="ChEBI" id="CHEBI:61978"/>
        <dbReference type="ChEBI" id="CHEBI:456216"/>
        <dbReference type="EC" id="2.7.10.2"/>
    </reaction>
</comment>
<evidence type="ECO:0000256" key="3">
    <source>
        <dbReference type="ARBA" id="ARBA00022737"/>
    </source>
</evidence>
<dbReference type="PROSITE" id="PS50011">
    <property type="entry name" value="PROTEIN_KINASE_DOM"/>
    <property type="match status" value="1"/>
</dbReference>
<dbReference type="PROSITE" id="PS50057">
    <property type="entry name" value="FERM_3"/>
    <property type="match status" value="1"/>
</dbReference>
<dbReference type="SMART" id="SM00252">
    <property type="entry name" value="SH2"/>
    <property type="match status" value="1"/>
</dbReference>
<dbReference type="InterPro" id="IPR019748">
    <property type="entry name" value="FERM_central"/>
</dbReference>
<dbReference type="InterPro" id="IPR008266">
    <property type="entry name" value="Tyr_kinase_AS"/>
</dbReference>
<evidence type="ECO:0000256" key="7">
    <source>
        <dbReference type="ARBA" id="ARBA00022999"/>
    </source>
</evidence>
<dbReference type="SMART" id="SM00219">
    <property type="entry name" value="TyrKc"/>
    <property type="match status" value="1"/>
</dbReference>
<dbReference type="Gene3D" id="2.30.29.30">
    <property type="entry name" value="Pleckstrin-homology domain (PH domain)/Phosphotyrosine-binding domain (PTB)"/>
    <property type="match status" value="1"/>
</dbReference>
<dbReference type="GO" id="GO:0008284">
    <property type="term" value="P:positive regulation of cell population proliferation"/>
    <property type="evidence" value="ECO:0007669"/>
    <property type="project" value="UniProtKB-ARBA"/>
</dbReference>